<sequence length="780" mass="84277">MGMAHLVMIYRNRLWKKTMPGYKAISLLTALLHFFSLQAQPPIGQWRTHLPYQQAAQVVKGGNSIFCAAGAGLFAIDSALNVTFFSKTSGLNDVNVQKIAWDNNTRQLVVAYANSNLDIIAGKHISNIGDIRRSTIAGNKTIRNIFCSNGTAYLATGLGIVTADLSRYEIKDTWIIGNNGNSTGISNITEDGSNFYAATDEGLKRVPKTVSPADYRNWISFSGILQNPVQNVITTDNRIIVQKNDSLLVLNNNTPVLFYYDAAWSVVSINASENRIVICQRNNAGNGRVLVLRSDGSTDKTVPQQTFTLMPRAAITDNTSVWIADSTSGLLKYNTAFESYVPDGPGAFVLGDLLAATHTIYAAAGTVSAAFTASGNKNGVFAFRDNEWLSNQFFNKSMPDSLADLHTLAADPLNGTLWAGSYGGGLLRYLDGQVYVYKNYNSSLLPAFNTTGDFRIGGLAFDQQRNLWVSNSNAVRGLHVRKADSSWQSFSVPVLAAGSRLGQVVADEAGQLWIVAPGGNGLICYNPGSDISNTADDRWKQYLQGAGMGNLPGNNALCLLKDKNGFIWVGTDQGIGIIRCASAVFDAQGCDAILPVVQQDRFAGLLFRNETVQCMAADGADRKWVGTKNGVWLLSPDGLRIIYRFDESNSPLLGNDVKRIAVDPVTGEVFMATNNGLCSFRSTATEGAADNRDLLVFPNPVPPGYNGTIAIRGLVTDALVKITELNGKLVYQVRSLGGQATWNGRNYKGEKVASGIYLVLVRDDSGNERIAGKIAITSGR</sequence>
<reference evidence="2 3" key="1">
    <citation type="submission" date="2017-02" db="EMBL/GenBank/DDBJ databases">
        <authorList>
            <person name="Peterson S.W."/>
        </authorList>
    </citation>
    <scope>NUCLEOTIDE SEQUENCE [LARGE SCALE GENOMIC DNA]</scope>
    <source>
        <strain evidence="2 3">DSM 22335</strain>
    </source>
</reference>
<dbReference type="InterPro" id="IPR011110">
    <property type="entry name" value="Reg_prop"/>
</dbReference>
<proteinExistence type="predicted"/>
<dbReference type="STRING" id="413434.SAMN04488132_10320"/>
<dbReference type="SUPFAM" id="SSF63829">
    <property type="entry name" value="Calcium-dependent phosphotriesterase"/>
    <property type="match status" value="1"/>
</dbReference>
<evidence type="ECO:0000313" key="2">
    <source>
        <dbReference type="EMBL" id="SJZ58677.1"/>
    </source>
</evidence>
<dbReference type="EMBL" id="FUWH01000003">
    <property type="protein sequence ID" value="SJZ58677.1"/>
    <property type="molecule type" value="Genomic_DNA"/>
</dbReference>
<dbReference type="Gene3D" id="2.60.40.4070">
    <property type="match status" value="1"/>
</dbReference>
<dbReference type="OrthoDB" id="9807410at2"/>
<dbReference type="Gene3D" id="2.130.10.10">
    <property type="entry name" value="YVTN repeat-like/Quinoprotein amine dehydrogenase"/>
    <property type="match status" value="2"/>
</dbReference>
<dbReference type="InterPro" id="IPR048954">
    <property type="entry name" value="PorZ_N"/>
</dbReference>
<organism evidence="2 3">
    <name type="scientific">Sediminibacterium ginsengisoli</name>
    <dbReference type="NCBI Taxonomy" id="413434"/>
    <lineage>
        <taxon>Bacteria</taxon>
        <taxon>Pseudomonadati</taxon>
        <taxon>Bacteroidota</taxon>
        <taxon>Chitinophagia</taxon>
        <taxon>Chitinophagales</taxon>
        <taxon>Chitinophagaceae</taxon>
        <taxon>Sediminibacterium</taxon>
    </lineage>
</organism>
<gene>
    <name evidence="2" type="ORF">SAMN04488132_10320</name>
</gene>
<dbReference type="AlphaFoldDB" id="A0A1T4LVJ4"/>
<dbReference type="InterPro" id="IPR015943">
    <property type="entry name" value="WD40/YVTN_repeat-like_dom_sf"/>
</dbReference>
<name>A0A1T4LVJ4_9BACT</name>
<accession>A0A1T4LVJ4</accession>
<keyword evidence="3" id="KW-1185">Reference proteome</keyword>
<evidence type="ECO:0000313" key="3">
    <source>
        <dbReference type="Proteomes" id="UP000190888"/>
    </source>
</evidence>
<protein>
    <submittedName>
        <fullName evidence="2">Two component regulator propeller</fullName>
    </submittedName>
</protein>
<feature type="domain" description="PorZ N-terminal beta-propeller" evidence="1">
    <location>
        <begin position="65"/>
        <end position="218"/>
    </location>
</feature>
<dbReference type="Pfam" id="PF21544">
    <property type="entry name" value="PorZ_N_b_propeller"/>
    <property type="match status" value="1"/>
</dbReference>
<dbReference type="Pfam" id="PF07494">
    <property type="entry name" value="Reg_prop"/>
    <property type="match status" value="1"/>
</dbReference>
<dbReference type="Proteomes" id="UP000190888">
    <property type="component" value="Unassembled WGS sequence"/>
</dbReference>
<evidence type="ECO:0000259" key="1">
    <source>
        <dbReference type="Pfam" id="PF21544"/>
    </source>
</evidence>